<keyword evidence="1" id="KW-0472">Membrane</keyword>
<proteinExistence type="predicted"/>
<gene>
    <name evidence="2" type="ORF">P7122_15090</name>
</gene>
<reference evidence="2 3" key="1">
    <citation type="submission" date="2023-03" db="EMBL/GenBank/DDBJ databases">
        <title>Strain YYF002 represents a novel species in the genus Winogradskyella isolated from seawater.</title>
        <authorList>
            <person name="Fu Z.-Y."/>
        </authorList>
    </citation>
    <scope>NUCLEOTIDE SEQUENCE [LARGE SCALE GENOMIC DNA]</scope>
    <source>
        <strain evidence="2 3">YYF002</strain>
    </source>
</reference>
<keyword evidence="1" id="KW-1133">Transmembrane helix</keyword>
<dbReference type="RefSeq" id="WP_278006634.1">
    <property type="nucleotide sequence ID" value="NZ_JARSBN010000010.1"/>
</dbReference>
<organism evidence="2 3">
    <name type="scientific">Winogradskyella marincola</name>
    <dbReference type="NCBI Taxonomy" id="3037795"/>
    <lineage>
        <taxon>Bacteria</taxon>
        <taxon>Pseudomonadati</taxon>
        <taxon>Bacteroidota</taxon>
        <taxon>Flavobacteriia</taxon>
        <taxon>Flavobacteriales</taxon>
        <taxon>Flavobacteriaceae</taxon>
        <taxon>Winogradskyella</taxon>
    </lineage>
</organism>
<dbReference type="Proteomes" id="UP001529085">
    <property type="component" value="Unassembled WGS sequence"/>
</dbReference>
<keyword evidence="1" id="KW-0812">Transmembrane</keyword>
<dbReference type="EMBL" id="JARSBN010000010">
    <property type="protein sequence ID" value="MDG4717211.1"/>
    <property type="molecule type" value="Genomic_DNA"/>
</dbReference>
<evidence type="ECO:0000313" key="2">
    <source>
        <dbReference type="EMBL" id="MDG4717211.1"/>
    </source>
</evidence>
<protein>
    <submittedName>
        <fullName evidence="2">Uncharacterized protein</fullName>
    </submittedName>
</protein>
<feature type="transmembrane region" description="Helical" evidence="1">
    <location>
        <begin position="16"/>
        <end position="40"/>
    </location>
</feature>
<evidence type="ECO:0000313" key="3">
    <source>
        <dbReference type="Proteomes" id="UP001529085"/>
    </source>
</evidence>
<comment type="caution">
    <text evidence="2">The sequence shown here is derived from an EMBL/GenBank/DDBJ whole genome shotgun (WGS) entry which is preliminary data.</text>
</comment>
<sequence length="249" mass="28637">MNNNITMPKNLKTKRIFKIIGGIIIFFTLPTLLFYGFMYIKYNEDLPTGKLGTEADELATTMLSALNEEAYLNTDYIEWTFKGKHHYKWYKTDDTCEVSWDAMTVILDFSDAGNSKVFAGKHEYNGVEKQEYIDKAITFFNNDSFWLVAPFKVFDNGTERRLVTTEDGKKSLLVTYTEGGTTPGDSYLWHLDENGLPKSFQMWVDILPIDGLEASWDQWITTESGIKLPTSHKFLVFELDMGEVKGLKF</sequence>
<evidence type="ECO:0000256" key="1">
    <source>
        <dbReference type="SAM" id="Phobius"/>
    </source>
</evidence>
<accession>A0ABT6G5A1</accession>
<name>A0ABT6G5A1_9FLAO</name>
<keyword evidence="3" id="KW-1185">Reference proteome</keyword>